<dbReference type="PANTHER" id="PTHR11085">
    <property type="entry name" value="NAD-DEPENDENT PROTEIN DEACYLASE SIRTUIN-5, MITOCHONDRIAL-RELATED"/>
    <property type="match status" value="1"/>
</dbReference>
<evidence type="ECO:0000313" key="6">
    <source>
        <dbReference type="EMBL" id="HGG92982.1"/>
    </source>
</evidence>
<feature type="binding site" evidence="4">
    <location>
        <position position="156"/>
    </location>
    <ligand>
        <name>Zn(2+)</name>
        <dbReference type="ChEBI" id="CHEBI:29105"/>
    </ligand>
</feature>
<name>A0A7C4AHL5_9BACT</name>
<evidence type="ECO:0000259" key="5">
    <source>
        <dbReference type="PROSITE" id="PS50305"/>
    </source>
</evidence>
<dbReference type="InterPro" id="IPR050134">
    <property type="entry name" value="NAD-dep_sirtuin_deacylases"/>
</dbReference>
<keyword evidence="2" id="KW-0808">Transferase</keyword>
<dbReference type="InterPro" id="IPR026591">
    <property type="entry name" value="Sirtuin_cat_small_dom_sf"/>
</dbReference>
<reference evidence="6" key="1">
    <citation type="journal article" date="2020" name="mSystems">
        <title>Genome- and Community-Level Interaction Insights into Carbon Utilization and Element Cycling Functions of Hydrothermarchaeota in Hydrothermal Sediment.</title>
        <authorList>
            <person name="Zhou Z."/>
            <person name="Liu Y."/>
            <person name="Xu W."/>
            <person name="Pan J."/>
            <person name="Luo Z.H."/>
            <person name="Li M."/>
        </authorList>
    </citation>
    <scope>NUCLEOTIDE SEQUENCE [LARGE SCALE GENOMIC DNA]</scope>
    <source>
        <strain evidence="6">SpSt-413</strain>
    </source>
</reference>
<dbReference type="PANTHER" id="PTHR11085:SF11">
    <property type="entry name" value="NAD-DEPENDENT PROTEIN DEACETYLASE"/>
    <property type="match status" value="1"/>
</dbReference>
<dbReference type="EMBL" id="DSRP01000589">
    <property type="protein sequence ID" value="HGG92982.1"/>
    <property type="molecule type" value="Genomic_DNA"/>
</dbReference>
<dbReference type="NCBIfam" id="NF001753">
    <property type="entry name" value="PRK00481.1-3"/>
    <property type="match status" value="1"/>
</dbReference>
<dbReference type="GO" id="GO:0017136">
    <property type="term" value="F:histone deacetylase activity, NAD-dependent"/>
    <property type="evidence" value="ECO:0007669"/>
    <property type="project" value="TreeGrafter"/>
</dbReference>
<dbReference type="SUPFAM" id="SSF52467">
    <property type="entry name" value="DHS-like NAD/FAD-binding domain"/>
    <property type="match status" value="1"/>
</dbReference>
<proteinExistence type="predicted"/>
<evidence type="ECO:0000256" key="3">
    <source>
        <dbReference type="ARBA" id="ARBA00023027"/>
    </source>
</evidence>
<keyword evidence="3" id="KW-0520">NAD</keyword>
<feature type="active site" description="Proton acceptor" evidence="4">
    <location>
        <position position="122"/>
    </location>
</feature>
<feature type="domain" description="Deacetylase sirtuin-type" evidence="5">
    <location>
        <begin position="1"/>
        <end position="251"/>
    </location>
</feature>
<evidence type="ECO:0000256" key="1">
    <source>
        <dbReference type="ARBA" id="ARBA00012928"/>
    </source>
</evidence>
<dbReference type="Gene3D" id="3.40.50.1220">
    <property type="entry name" value="TPP-binding domain"/>
    <property type="match status" value="1"/>
</dbReference>
<gene>
    <name evidence="6" type="ORF">ENR59_08555</name>
</gene>
<evidence type="ECO:0000256" key="4">
    <source>
        <dbReference type="PROSITE-ProRule" id="PRU00236"/>
    </source>
</evidence>
<dbReference type="GO" id="GO:0070403">
    <property type="term" value="F:NAD+ binding"/>
    <property type="evidence" value="ECO:0007669"/>
    <property type="project" value="InterPro"/>
</dbReference>
<feature type="binding site" evidence="4">
    <location>
        <position position="130"/>
    </location>
    <ligand>
        <name>Zn(2+)</name>
        <dbReference type="ChEBI" id="CHEBI:29105"/>
    </ligand>
</feature>
<dbReference type="GO" id="GO:0046872">
    <property type="term" value="F:metal ion binding"/>
    <property type="evidence" value="ECO:0007669"/>
    <property type="project" value="UniProtKB-KW"/>
</dbReference>
<dbReference type="CDD" id="cd01407">
    <property type="entry name" value="SIR2-fam"/>
    <property type="match status" value="1"/>
</dbReference>
<dbReference type="InterPro" id="IPR003000">
    <property type="entry name" value="Sirtuin"/>
</dbReference>
<keyword evidence="4" id="KW-0862">Zinc</keyword>
<dbReference type="EC" id="2.3.1.286" evidence="1"/>
<evidence type="ECO:0000256" key="2">
    <source>
        <dbReference type="ARBA" id="ARBA00022679"/>
    </source>
</evidence>
<comment type="caution">
    <text evidence="6">The sequence shown here is derived from an EMBL/GenBank/DDBJ whole genome shotgun (WGS) entry which is preliminary data.</text>
</comment>
<dbReference type="AlphaFoldDB" id="A0A7C4AHL5"/>
<sequence length="251" mass="26546">MPTHTSDVESIARLWPRSGNVLALTGAGISVASGIPDFRSPGGLWSRYDPMQVATTEALERNPAQVWDFLMDAVRVMDRAQPNPAHLALARLERAGMLSAIVTQNIDGLHQRAGSENVVEFHGSMASYRCNACAEPQDAAKAAGITPQTAPWRCACGGVVRPDIVFFGEAIPLDALNKSGQLAIGAQLVLIVGTSCEVAPANVLPGLANQHGGKVAEINMEPSRMAHLCDARVQARAEDALPRLADLLLGA</sequence>
<dbReference type="InterPro" id="IPR026590">
    <property type="entry name" value="Ssirtuin_cat_dom"/>
</dbReference>
<keyword evidence="4" id="KW-0479">Metal-binding</keyword>
<dbReference type="InterPro" id="IPR029035">
    <property type="entry name" value="DHS-like_NAD/FAD-binding_dom"/>
</dbReference>
<dbReference type="PROSITE" id="PS50305">
    <property type="entry name" value="SIRTUIN"/>
    <property type="match status" value="1"/>
</dbReference>
<organism evidence="6">
    <name type="scientific">Fundidesulfovibrio putealis</name>
    <dbReference type="NCBI Taxonomy" id="270496"/>
    <lineage>
        <taxon>Bacteria</taxon>
        <taxon>Pseudomonadati</taxon>
        <taxon>Thermodesulfobacteriota</taxon>
        <taxon>Desulfovibrionia</taxon>
        <taxon>Desulfovibrionales</taxon>
        <taxon>Desulfovibrionaceae</taxon>
        <taxon>Fundidesulfovibrio</taxon>
    </lineage>
</organism>
<dbReference type="Gene3D" id="3.30.1600.10">
    <property type="entry name" value="SIR2/SIRT2 'Small Domain"/>
    <property type="match status" value="1"/>
</dbReference>
<accession>A0A7C4AHL5</accession>
<feature type="binding site" evidence="4">
    <location>
        <position position="154"/>
    </location>
    <ligand>
        <name>Zn(2+)</name>
        <dbReference type="ChEBI" id="CHEBI:29105"/>
    </ligand>
</feature>
<protein>
    <recommendedName>
        <fullName evidence="1">protein acetyllysine N-acetyltransferase</fullName>
        <ecNumber evidence="1">2.3.1.286</ecNumber>
    </recommendedName>
</protein>
<feature type="binding site" evidence="4">
    <location>
        <position position="133"/>
    </location>
    <ligand>
        <name>Zn(2+)</name>
        <dbReference type="ChEBI" id="CHEBI:29105"/>
    </ligand>
</feature>
<dbReference type="Pfam" id="PF02146">
    <property type="entry name" value="SIR2"/>
    <property type="match status" value="1"/>
</dbReference>